<evidence type="ECO:0000256" key="1">
    <source>
        <dbReference type="SAM" id="MobiDB-lite"/>
    </source>
</evidence>
<feature type="region of interest" description="Disordered" evidence="1">
    <location>
        <begin position="46"/>
        <end position="68"/>
    </location>
</feature>
<feature type="compositionally biased region" description="Basic and acidic residues" evidence="1">
    <location>
        <begin position="56"/>
        <end position="68"/>
    </location>
</feature>
<dbReference type="Gene3D" id="3.10.129.10">
    <property type="entry name" value="Hotdog Thioesterase"/>
    <property type="match status" value="1"/>
</dbReference>
<dbReference type="AlphaFoldDB" id="A0A931A1M4"/>
<accession>A0A931A1M4</accession>
<gene>
    <name evidence="2" type="ORF">ITP53_02025</name>
</gene>
<dbReference type="InterPro" id="IPR029069">
    <property type="entry name" value="HotDog_dom_sf"/>
</dbReference>
<protein>
    <submittedName>
        <fullName evidence="2">Uncharacterized protein</fullName>
    </submittedName>
</protein>
<dbReference type="SUPFAM" id="SSF54637">
    <property type="entry name" value="Thioesterase/thiol ester dehydrase-isomerase"/>
    <property type="match status" value="1"/>
</dbReference>
<name>A0A931A1M4_9ACTN</name>
<proteinExistence type="predicted"/>
<evidence type="ECO:0000313" key="3">
    <source>
        <dbReference type="Proteomes" id="UP000605361"/>
    </source>
</evidence>
<sequence length="68" mass="7261">MRGRRQVGAFSLSTDAWEGPFGGPIAHGHLTLSLVPHLLTMAPSWNGPRSPVGSRGADHVKLFDGAER</sequence>
<dbReference type="EMBL" id="JADOGI010000003">
    <property type="protein sequence ID" value="MBF8184542.1"/>
    <property type="molecule type" value="Genomic_DNA"/>
</dbReference>
<dbReference type="RefSeq" id="WP_195893531.1">
    <property type="nucleotide sequence ID" value="NZ_JADOGI010000003.1"/>
</dbReference>
<dbReference type="Proteomes" id="UP000605361">
    <property type="component" value="Unassembled WGS sequence"/>
</dbReference>
<organism evidence="2 3">
    <name type="scientific">Nonomuraea cypriaca</name>
    <dbReference type="NCBI Taxonomy" id="1187855"/>
    <lineage>
        <taxon>Bacteria</taxon>
        <taxon>Bacillati</taxon>
        <taxon>Actinomycetota</taxon>
        <taxon>Actinomycetes</taxon>
        <taxon>Streptosporangiales</taxon>
        <taxon>Streptosporangiaceae</taxon>
        <taxon>Nonomuraea</taxon>
    </lineage>
</organism>
<comment type="caution">
    <text evidence="2">The sequence shown here is derived from an EMBL/GenBank/DDBJ whole genome shotgun (WGS) entry which is preliminary data.</text>
</comment>
<reference evidence="2" key="1">
    <citation type="submission" date="2020-11" db="EMBL/GenBank/DDBJ databases">
        <title>Whole-genome analyses of Nonomuraea sp. K274.</title>
        <authorList>
            <person name="Veyisoglu A."/>
        </authorList>
    </citation>
    <scope>NUCLEOTIDE SEQUENCE</scope>
    <source>
        <strain evidence="2">K274</strain>
    </source>
</reference>
<evidence type="ECO:0000313" key="2">
    <source>
        <dbReference type="EMBL" id="MBF8184542.1"/>
    </source>
</evidence>
<keyword evidence="3" id="KW-1185">Reference proteome</keyword>